<dbReference type="Gene3D" id="1.10.287.950">
    <property type="entry name" value="Methyl-accepting chemotaxis protein"/>
    <property type="match status" value="1"/>
</dbReference>
<evidence type="ECO:0000256" key="4">
    <source>
        <dbReference type="SAM" id="MobiDB-lite"/>
    </source>
</evidence>
<dbReference type="RefSeq" id="WP_320004666.1">
    <property type="nucleotide sequence ID" value="NZ_JAUHJS010000005.1"/>
</dbReference>
<dbReference type="PANTHER" id="PTHR43531:SF11">
    <property type="entry name" value="METHYL-ACCEPTING CHEMOTAXIS PROTEIN 3"/>
    <property type="match status" value="1"/>
</dbReference>
<evidence type="ECO:0000313" key="8">
    <source>
        <dbReference type="Proteomes" id="UP001168552"/>
    </source>
</evidence>
<dbReference type="SMART" id="SM00283">
    <property type="entry name" value="MA"/>
    <property type="match status" value="1"/>
</dbReference>
<keyword evidence="5" id="KW-1133">Transmembrane helix</keyword>
<evidence type="ECO:0000256" key="2">
    <source>
        <dbReference type="ARBA" id="ARBA00029447"/>
    </source>
</evidence>
<dbReference type="EMBL" id="JAUHJS010000005">
    <property type="protein sequence ID" value="MDN4166133.1"/>
    <property type="molecule type" value="Genomic_DNA"/>
</dbReference>
<feature type="domain" description="Methyl-accepting transducer" evidence="6">
    <location>
        <begin position="279"/>
        <end position="494"/>
    </location>
</feature>
<keyword evidence="5" id="KW-0472">Membrane</keyword>
<protein>
    <submittedName>
        <fullName evidence="7">Methyl-accepting chemotaxis protein</fullName>
    </submittedName>
</protein>
<dbReference type="Pfam" id="PF00015">
    <property type="entry name" value="MCPsignal"/>
    <property type="match status" value="1"/>
</dbReference>
<dbReference type="InterPro" id="IPR024478">
    <property type="entry name" value="HlyB_4HB_MCP"/>
</dbReference>
<name>A0ABT8F6X0_9BACT</name>
<dbReference type="PANTHER" id="PTHR43531">
    <property type="entry name" value="PROTEIN ICFG"/>
    <property type="match status" value="1"/>
</dbReference>
<feature type="compositionally biased region" description="Basic and acidic residues" evidence="4">
    <location>
        <begin position="525"/>
        <end position="540"/>
    </location>
</feature>
<keyword evidence="3" id="KW-0807">Transducer</keyword>
<feature type="transmembrane region" description="Helical" evidence="5">
    <location>
        <begin position="200"/>
        <end position="219"/>
    </location>
</feature>
<keyword evidence="8" id="KW-1185">Reference proteome</keyword>
<evidence type="ECO:0000256" key="1">
    <source>
        <dbReference type="ARBA" id="ARBA00022500"/>
    </source>
</evidence>
<feature type="region of interest" description="Disordered" evidence="4">
    <location>
        <begin position="291"/>
        <end position="311"/>
    </location>
</feature>
<proteinExistence type="inferred from homology"/>
<organism evidence="7 8">
    <name type="scientific">Shiella aurantiaca</name>
    <dbReference type="NCBI Taxonomy" id="3058365"/>
    <lineage>
        <taxon>Bacteria</taxon>
        <taxon>Pseudomonadati</taxon>
        <taxon>Bacteroidota</taxon>
        <taxon>Cytophagia</taxon>
        <taxon>Cytophagales</taxon>
        <taxon>Shiellaceae</taxon>
        <taxon>Shiella</taxon>
    </lineage>
</organism>
<keyword evidence="1" id="KW-0145">Chemotaxis</keyword>
<gene>
    <name evidence="7" type="ORF">QWY31_11510</name>
</gene>
<reference evidence="7" key="1">
    <citation type="submission" date="2023-06" db="EMBL/GenBank/DDBJ databases">
        <title>Cytophagales bacterium Strain LB-30, isolated from soil.</title>
        <authorList>
            <person name="Liu B."/>
        </authorList>
    </citation>
    <scope>NUCLEOTIDE SEQUENCE</scope>
    <source>
        <strain evidence="7">LB-30</strain>
    </source>
</reference>
<accession>A0ABT8F6X0</accession>
<feature type="region of interest" description="Disordered" evidence="4">
    <location>
        <begin position="515"/>
        <end position="540"/>
    </location>
</feature>
<dbReference type="InterPro" id="IPR051310">
    <property type="entry name" value="MCP_chemotaxis"/>
</dbReference>
<dbReference type="SUPFAM" id="SSF58104">
    <property type="entry name" value="Methyl-accepting chemotaxis protein (MCP) signaling domain"/>
    <property type="match status" value="1"/>
</dbReference>
<evidence type="ECO:0000259" key="6">
    <source>
        <dbReference type="PROSITE" id="PS50111"/>
    </source>
</evidence>
<dbReference type="InterPro" id="IPR004089">
    <property type="entry name" value="MCPsignal_dom"/>
</dbReference>
<dbReference type="Proteomes" id="UP001168552">
    <property type="component" value="Unassembled WGS sequence"/>
</dbReference>
<evidence type="ECO:0000256" key="3">
    <source>
        <dbReference type="PROSITE-ProRule" id="PRU00284"/>
    </source>
</evidence>
<evidence type="ECO:0000313" key="7">
    <source>
        <dbReference type="EMBL" id="MDN4166133.1"/>
    </source>
</evidence>
<dbReference type="Pfam" id="PF12729">
    <property type="entry name" value="4HB_MCP_1"/>
    <property type="match status" value="1"/>
</dbReference>
<evidence type="ECO:0000256" key="5">
    <source>
        <dbReference type="SAM" id="Phobius"/>
    </source>
</evidence>
<dbReference type="PROSITE" id="PS50111">
    <property type="entry name" value="CHEMOTAXIS_TRANSDUC_2"/>
    <property type="match status" value="1"/>
</dbReference>
<sequence>MKSLGNLKVWQRVLITFAIIILAYMANIAYNFVGLTEIRENVSSIYNNRLLSISSLLEADRDGYQSKISITEAINIINQRGKNEFNDVTVEFSEMNENLSQLKTRFDEFKKVYLATGGMNHKAFDTFQTEFEIVSGLSVELEELIRARKVQEAKDLYFTSYSEHFESMRSAIDQLTELSQNQTKLEYEASLAKADEITQLAIIFFSGMLLILILAGILLTRAIVNQLGCEPFEAAEIARNLANGNLSFSISKRKEKGLYKDLKSMVERLSNVIENIMSISDNLSSASNQLSSSSQQISQGANEQAASAEEVASSMEEMSASIVQNTDNAQQTEKISVKAAHDISEGNQSVSTTVSSMKTIADKIKIIGEIARQTNILALNAAVEAARAGEHGRGFAVVAAEVRKLAERSHNAATEIDELSKKSVDVAEKSGKLLSEIVPDIQKTANLVQEITSSSEEQRESSNQVNSALQQLNQIIQRNAANAEEMASSSEELAAQADTMKEIISFFKIDHKKEEGKPRAQAWETHNRPAEKKTKEKKAAKETYQYKSNHNGIDIVIDDNVKGEFVQY</sequence>
<comment type="caution">
    <text evidence="7">The sequence shown here is derived from an EMBL/GenBank/DDBJ whole genome shotgun (WGS) entry which is preliminary data.</text>
</comment>
<comment type="similarity">
    <text evidence="2">Belongs to the methyl-accepting chemotaxis (MCP) protein family.</text>
</comment>
<keyword evidence="5" id="KW-0812">Transmembrane</keyword>
<feature type="transmembrane region" description="Helical" evidence="5">
    <location>
        <begin position="12"/>
        <end position="33"/>
    </location>
</feature>